<dbReference type="STRING" id="931626.Awo_c08130"/>
<dbReference type="NCBIfam" id="NF045515">
    <property type="entry name" value="Glp_gephyrin"/>
    <property type="match status" value="1"/>
</dbReference>
<dbReference type="HOGENOM" id="CLU_010186_7_1_9"/>
<dbReference type="InterPro" id="IPR036688">
    <property type="entry name" value="MoeA_C_domain_IV_sf"/>
</dbReference>
<dbReference type="Gene3D" id="2.170.190.11">
    <property type="entry name" value="Molybdopterin biosynthesis moea protein, domain 3"/>
    <property type="match status" value="1"/>
</dbReference>
<dbReference type="Pfam" id="PF03453">
    <property type="entry name" value="MoeA_N"/>
    <property type="match status" value="1"/>
</dbReference>
<sequence>MFQRIELAEAVKIIIENVKQIDEKETVGIMDSLKRISAQDVVATIDNPPFDRSPLDGYALIAENTVGASRENPVVCEVIGKIFAGDASDLTLKPGQAVRIMTGAMMPKGANCVIRQEDTDYGDAVVKIYTALKPYQNYCYRGEDYKKGTKLISAGEKLNFVHLALLASMGTPIVNVFSQPKVALLVTGEELYPPGLSLDQGKIYNSNLFFIAARLKELSINPVYLQQCGDDVDIVTEKMKQALAVADLVITTGGVSVGEKDIFHDVLPKLAVDRKFWKVNLKPGTPAMFSTLENKAILNLSGNPFAALTTFELLARPALGKMARDQSILTKETTGVLESGFSRKSEVKRFVRGIYEDGRVKLPAGGHASGMLASLKDCNCLIEIEAGKNSVKAGETVKVILL</sequence>
<comment type="cofactor">
    <cofactor evidence="9">
        <name>Mg(2+)</name>
        <dbReference type="ChEBI" id="CHEBI:18420"/>
    </cofactor>
</comment>
<dbReference type="GO" id="GO:0061599">
    <property type="term" value="F:molybdopterin molybdotransferase activity"/>
    <property type="evidence" value="ECO:0007669"/>
    <property type="project" value="UniProtKB-UniRule"/>
</dbReference>
<evidence type="ECO:0000256" key="5">
    <source>
        <dbReference type="ARBA" id="ARBA00021108"/>
    </source>
</evidence>
<dbReference type="InterPro" id="IPR001453">
    <property type="entry name" value="MoaB/Mog_dom"/>
</dbReference>
<evidence type="ECO:0000256" key="4">
    <source>
        <dbReference type="ARBA" id="ARBA00013269"/>
    </source>
</evidence>
<dbReference type="InterPro" id="IPR005110">
    <property type="entry name" value="MoeA_linker/N"/>
</dbReference>
<evidence type="ECO:0000256" key="2">
    <source>
        <dbReference type="ARBA" id="ARBA00005046"/>
    </source>
</evidence>
<keyword evidence="9" id="KW-0460">Magnesium</keyword>
<dbReference type="EMBL" id="CP002987">
    <property type="protein sequence ID" value="AFA47606.1"/>
    <property type="molecule type" value="Genomic_DNA"/>
</dbReference>
<dbReference type="PANTHER" id="PTHR10192">
    <property type="entry name" value="MOLYBDOPTERIN BIOSYNTHESIS PROTEIN"/>
    <property type="match status" value="1"/>
</dbReference>
<dbReference type="InterPro" id="IPR038987">
    <property type="entry name" value="MoeA-like"/>
</dbReference>
<dbReference type="RefSeq" id="WP_014355209.1">
    <property type="nucleotide sequence ID" value="NC_016894.1"/>
</dbReference>
<dbReference type="GO" id="GO:0005829">
    <property type="term" value="C:cytosol"/>
    <property type="evidence" value="ECO:0007669"/>
    <property type="project" value="TreeGrafter"/>
</dbReference>
<dbReference type="NCBIfam" id="TIGR00177">
    <property type="entry name" value="molyb_syn"/>
    <property type="match status" value="1"/>
</dbReference>
<organism evidence="11 12">
    <name type="scientific">Acetobacterium woodii (strain ATCC 29683 / DSM 1030 / JCM 2381 / KCTC 1655 / WB1)</name>
    <dbReference type="NCBI Taxonomy" id="931626"/>
    <lineage>
        <taxon>Bacteria</taxon>
        <taxon>Bacillati</taxon>
        <taxon>Bacillota</taxon>
        <taxon>Clostridia</taxon>
        <taxon>Eubacteriales</taxon>
        <taxon>Eubacteriaceae</taxon>
        <taxon>Acetobacterium</taxon>
    </lineage>
</organism>
<dbReference type="InterPro" id="IPR036135">
    <property type="entry name" value="MoeA_linker/N_sf"/>
</dbReference>
<evidence type="ECO:0000259" key="10">
    <source>
        <dbReference type="SMART" id="SM00852"/>
    </source>
</evidence>
<dbReference type="SUPFAM" id="SSF53218">
    <property type="entry name" value="Molybdenum cofactor biosynthesis proteins"/>
    <property type="match status" value="1"/>
</dbReference>
<dbReference type="EC" id="2.10.1.1" evidence="4 9"/>
<comment type="similarity">
    <text evidence="3 9">Belongs to the MoeA family.</text>
</comment>
<dbReference type="InterPro" id="IPR036425">
    <property type="entry name" value="MoaB/Mog-like_dom_sf"/>
</dbReference>
<dbReference type="Gene3D" id="2.40.340.10">
    <property type="entry name" value="MoeA, C-terminal, domain IV"/>
    <property type="match status" value="1"/>
</dbReference>
<dbReference type="Gene3D" id="3.90.105.10">
    <property type="entry name" value="Molybdopterin biosynthesis moea protein, domain 2"/>
    <property type="match status" value="1"/>
</dbReference>
<proteinExistence type="inferred from homology"/>
<dbReference type="eggNOG" id="COG0303">
    <property type="taxonomic scope" value="Bacteria"/>
</dbReference>
<keyword evidence="6 9" id="KW-0500">Molybdenum</keyword>
<comment type="pathway">
    <text evidence="2 9">Cofactor biosynthesis; molybdopterin biosynthesis.</text>
</comment>
<dbReference type="SUPFAM" id="SSF63867">
    <property type="entry name" value="MoeA C-terminal domain-like"/>
    <property type="match status" value="1"/>
</dbReference>
<feature type="domain" description="MoaB/Mog" evidence="10">
    <location>
        <begin position="183"/>
        <end position="321"/>
    </location>
</feature>
<evidence type="ECO:0000256" key="8">
    <source>
        <dbReference type="ARBA" id="ARBA00047317"/>
    </source>
</evidence>
<dbReference type="SUPFAM" id="SSF63882">
    <property type="entry name" value="MoeA N-terminal region -like"/>
    <property type="match status" value="1"/>
</dbReference>
<protein>
    <recommendedName>
        <fullName evidence="5 9">Molybdopterin molybdenumtransferase</fullName>
        <ecNumber evidence="4 9">2.10.1.1</ecNumber>
    </recommendedName>
</protein>
<evidence type="ECO:0000256" key="9">
    <source>
        <dbReference type="RuleBase" id="RU365090"/>
    </source>
</evidence>
<dbReference type="OrthoDB" id="9804758at2"/>
<dbReference type="GO" id="GO:0006777">
    <property type="term" value="P:Mo-molybdopterin cofactor biosynthetic process"/>
    <property type="evidence" value="ECO:0007669"/>
    <property type="project" value="UniProtKB-UniRule"/>
</dbReference>
<accession>H6LB54</accession>
<dbReference type="UniPathway" id="UPA00344"/>
<evidence type="ECO:0000313" key="11">
    <source>
        <dbReference type="EMBL" id="AFA47606.1"/>
    </source>
</evidence>
<reference evidence="11 12" key="2">
    <citation type="journal article" date="2012" name="PLoS ONE">
        <title>An ancient pathway combining carbon dioxide fixation with the generation and utilization of a sodium ion gradient for ATP synthesis.</title>
        <authorList>
            <person name="Poehlein A."/>
            <person name="Schmidt S."/>
            <person name="Kaster A.K."/>
            <person name="Goenrich M."/>
            <person name="Vollmers J."/>
            <person name="Thurmer A."/>
            <person name="Bertsch J."/>
            <person name="Schuchmann K."/>
            <person name="Voigt B."/>
            <person name="Hecker M."/>
            <person name="Daniel R."/>
            <person name="Thauer R.K."/>
            <person name="Gottschalk G."/>
            <person name="Muller V."/>
        </authorList>
    </citation>
    <scope>NUCLEOTIDE SEQUENCE [LARGE SCALE GENOMIC DNA]</scope>
    <source>
        <strain evidence="12">ATCC 29683 / DSM 1030 / JCM 2381 / KCTC 1655 / WB1</strain>
    </source>
</reference>
<keyword evidence="7 9" id="KW-0501">Molybdenum cofactor biosynthesis</keyword>
<evidence type="ECO:0000256" key="1">
    <source>
        <dbReference type="ARBA" id="ARBA00002901"/>
    </source>
</evidence>
<dbReference type="KEGG" id="awo:Awo_c08130"/>
<evidence type="ECO:0000256" key="3">
    <source>
        <dbReference type="ARBA" id="ARBA00010763"/>
    </source>
</evidence>
<reference evidence="12" key="1">
    <citation type="submission" date="2011-07" db="EMBL/GenBank/DDBJ databases">
        <title>Complete genome sequence of Acetobacterium woodii.</title>
        <authorList>
            <person name="Poehlein A."/>
            <person name="Schmidt S."/>
            <person name="Kaster A.-K."/>
            <person name="Goenrich M."/>
            <person name="Vollmers J."/>
            <person name="Thuermer A."/>
            <person name="Gottschalk G."/>
            <person name="Thauer R.K."/>
            <person name="Daniel R."/>
            <person name="Mueller V."/>
        </authorList>
    </citation>
    <scope>NUCLEOTIDE SEQUENCE [LARGE SCALE GENOMIC DNA]</scope>
    <source>
        <strain evidence="12">ATCC 29683 / DSM 1030 / JCM 2381 / KCTC 1655 / WB1</strain>
    </source>
</reference>
<comment type="catalytic activity">
    <reaction evidence="8">
        <text>adenylyl-molybdopterin + molybdate = Mo-molybdopterin + AMP + H(+)</text>
        <dbReference type="Rhea" id="RHEA:35047"/>
        <dbReference type="ChEBI" id="CHEBI:15378"/>
        <dbReference type="ChEBI" id="CHEBI:36264"/>
        <dbReference type="ChEBI" id="CHEBI:62727"/>
        <dbReference type="ChEBI" id="CHEBI:71302"/>
        <dbReference type="ChEBI" id="CHEBI:456215"/>
        <dbReference type="EC" id="2.10.1.1"/>
    </reaction>
</comment>
<dbReference type="SMART" id="SM00852">
    <property type="entry name" value="MoCF_biosynth"/>
    <property type="match status" value="1"/>
</dbReference>
<name>H6LB54_ACEWD</name>
<dbReference type="AlphaFoldDB" id="H6LB54"/>
<evidence type="ECO:0000256" key="7">
    <source>
        <dbReference type="ARBA" id="ARBA00023150"/>
    </source>
</evidence>
<dbReference type="Gene3D" id="3.40.980.10">
    <property type="entry name" value="MoaB/Mog-like domain"/>
    <property type="match status" value="1"/>
</dbReference>
<dbReference type="InterPro" id="IPR005111">
    <property type="entry name" value="MoeA_C_domain_IV"/>
</dbReference>
<dbReference type="GO" id="GO:0046872">
    <property type="term" value="F:metal ion binding"/>
    <property type="evidence" value="ECO:0007669"/>
    <property type="project" value="UniProtKB-UniRule"/>
</dbReference>
<keyword evidence="9" id="KW-0479">Metal-binding</keyword>
<keyword evidence="12" id="KW-1185">Reference proteome</keyword>
<gene>
    <name evidence="11" type="primary">moeA1</name>
    <name evidence="11" type="ordered locus">Awo_c08130</name>
</gene>
<dbReference type="Proteomes" id="UP000007177">
    <property type="component" value="Chromosome"/>
</dbReference>
<dbReference type="CDD" id="cd00887">
    <property type="entry name" value="MoeA"/>
    <property type="match status" value="1"/>
</dbReference>
<evidence type="ECO:0000256" key="6">
    <source>
        <dbReference type="ARBA" id="ARBA00022505"/>
    </source>
</evidence>
<dbReference type="Pfam" id="PF00994">
    <property type="entry name" value="MoCF_biosynth"/>
    <property type="match status" value="1"/>
</dbReference>
<dbReference type="PANTHER" id="PTHR10192:SF5">
    <property type="entry name" value="GEPHYRIN"/>
    <property type="match status" value="1"/>
</dbReference>
<comment type="function">
    <text evidence="1 9">Catalyzes the insertion of molybdate into adenylated molybdopterin with the concomitant release of AMP.</text>
</comment>
<dbReference type="Pfam" id="PF03454">
    <property type="entry name" value="MoeA_C"/>
    <property type="match status" value="1"/>
</dbReference>
<evidence type="ECO:0000313" key="12">
    <source>
        <dbReference type="Proteomes" id="UP000007177"/>
    </source>
</evidence>
<keyword evidence="9" id="KW-0808">Transferase</keyword>